<feature type="compositionally biased region" description="Basic and acidic residues" evidence="1">
    <location>
        <begin position="206"/>
        <end position="218"/>
    </location>
</feature>
<dbReference type="VEuPathDB" id="VectorBase:HLOH_057617"/>
<name>A0A9J6GXE5_HAELO</name>
<dbReference type="EMBL" id="JABSTR010000010">
    <property type="protein sequence ID" value="KAH9379537.1"/>
    <property type="molecule type" value="Genomic_DNA"/>
</dbReference>
<gene>
    <name evidence="2" type="ORF">HPB48_000134</name>
</gene>
<sequence>MLRFKSLHICVGSCPRSLPANDSPEEAAARIVVRAKRRRHNYVGSHEPSGDPGCGELVNGNRAASTAALGAPLGSYWEPDHPLPQSPFRTHGCAAHDQDPCSSPQRVITGVQLPAIPPCTGDARDCKGYTTAPVNRRLGGKHVEFPYDPGGYGRLGDDQTGHRVAGHCSCGLRLVSAFAVGYSVVTLAFRMPYEFPHDPGGGGEPGGDKDGDRDTGYHLAARHDQKHLVAPLPSVSTRSPNKDDEEMFAGGIIR</sequence>
<comment type="caution">
    <text evidence="2">The sequence shown here is derived from an EMBL/GenBank/DDBJ whole genome shotgun (WGS) entry which is preliminary data.</text>
</comment>
<keyword evidence="3" id="KW-1185">Reference proteome</keyword>
<dbReference type="AlphaFoldDB" id="A0A9J6GXE5"/>
<proteinExistence type="predicted"/>
<organism evidence="2 3">
    <name type="scientific">Haemaphysalis longicornis</name>
    <name type="common">Bush tick</name>
    <dbReference type="NCBI Taxonomy" id="44386"/>
    <lineage>
        <taxon>Eukaryota</taxon>
        <taxon>Metazoa</taxon>
        <taxon>Ecdysozoa</taxon>
        <taxon>Arthropoda</taxon>
        <taxon>Chelicerata</taxon>
        <taxon>Arachnida</taxon>
        <taxon>Acari</taxon>
        <taxon>Parasitiformes</taxon>
        <taxon>Ixodida</taxon>
        <taxon>Ixodoidea</taxon>
        <taxon>Ixodidae</taxon>
        <taxon>Haemaphysalinae</taxon>
        <taxon>Haemaphysalis</taxon>
    </lineage>
</organism>
<protein>
    <submittedName>
        <fullName evidence="2">Uncharacterized protein</fullName>
    </submittedName>
</protein>
<feature type="region of interest" description="Disordered" evidence="1">
    <location>
        <begin position="230"/>
        <end position="254"/>
    </location>
</feature>
<feature type="region of interest" description="Disordered" evidence="1">
    <location>
        <begin position="198"/>
        <end position="218"/>
    </location>
</feature>
<evidence type="ECO:0000313" key="3">
    <source>
        <dbReference type="Proteomes" id="UP000821853"/>
    </source>
</evidence>
<evidence type="ECO:0000313" key="2">
    <source>
        <dbReference type="EMBL" id="KAH9379537.1"/>
    </source>
</evidence>
<reference evidence="2 3" key="1">
    <citation type="journal article" date="2020" name="Cell">
        <title>Large-Scale Comparative Analyses of Tick Genomes Elucidate Their Genetic Diversity and Vector Capacities.</title>
        <authorList>
            <consortium name="Tick Genome and Microbiome Consortium (TIGMIC)"/>
            <person name="Jia N."/>
            <person name="Wang J."/>
            <person name="Shi W."/>
            <person name="Du L."/>
            <person name="Sun Y."/>
            <person name="Zhan W."/>
            <person name="Jiang J.F."/>
            <person name="Wang Q."/>
            <person name="Zhang B."/>
            <person name="Ji P."/>
            <person name="Bell-Sakyi L."/>
            <person name="Cui X.M."/>
            <person name="Yuan T.T."/>
            <person name="Jiang B.G."/>
            <person name="Yang W.F."/>
            <person name="Lam T.T."/>
            <person name="Chang Q.C."/>
            <person name="Ding S.J."/>
            <person name="Wang X.J."/>
            <person name="Zhu J.G."/>
            <person name="Ruan X.D."/>
            <person name="Zhao L."/>
            <person name="Wei J.T."/>
            <person name="Ye R.Z."/>
            <person name="Que T.C."/>
            <person name="Du C.H."/>
            <person name="Zhou Y.H."/>
            <person name="Cheng J.X."/>
            <person name="Dai P.F."/>
            <person name="Guo W.B."/>
            <person name="Han X.H."/>
            <person name="Huang E.J."/>
            <person name="Li L.F."/>
            <person name="Wei W."/>
            <person name="Gao Y.C."/>
            <person name="Liu J.Z."/>
            <person name="Shao H.Z."/>
            <person name="Wang X."/>
            <person name="Wang C.C."/>
            <person name="Yang T.C."/>
            <person name="Huo Q.B."/>
            <person name="Li W."/>
            <person name="Chen H.Y."/>
            <person name="Chen S.E."/>
            <person name="Zhou L.G."/>
            <person name="Ni X.B."/>
            <person name="Tian J.H."/>
            <person name="Sheng Y."/>
            <person name="Liu T."/>
            <person name="Pan Y.S."/>
            <person name="Xia L.Y."/>
            <person name="Li J."/>
            <person name="Zhao F."/>
            <person name="Cao W.C."/>
        </authorList>
    </citation>
    <scope>NUCLEOTIDE SEQUENCE [LARGE SCALE GENOMIC DNA]</scope>
    <source>
        <strain evidence="2">HaeL-2018</strain>
    </source>
</reference>
<evidence type="ECO:0000256" key="1">
    <source>
        <dbReference type="SAM" id="MobiDB-lite"/>
    </source>
</evidence>
<dbReference type="Proteomes" id="UP000821853">
    <property type="component" value="Chromosome 8"/>
</dbReference>
<accession>A0A9J6GXE5</accession>